<proteinExistence type="inferred from homology"/>
<dbReference type="OrthoDB" id="9805950at2"/>
<organism evidence="6 7">
    <name type="scientific">Xaviernesmea oryzae</name>
    <dbReference type="NCBI Taxonomy" id="464029"/>
    <lineage>
        <taxon>Bacteria</taxon>
        <taxon>Pseudomonadati</taxon>
        <taxon>Pseudomonadota</taxon>
        <taxon>Alphaproteobacteria</taxon>
        <taxon>Hyphomicrobiales</taxon>
        <taxon>Rhizobiaceae</taxon>
        <taxon>Rhizobium/Agrobacterium group</taxon>
        <taxon>Xaviernesmea</taxon>
    </lineage>
</organism>
<evidence type="ECO:0000313" key="6">
    <source>
        <dbReference type="EMBL" id="OLP61817.1"/>
    </source>
</evidence>
<dbReference type="GO" id="GO:1901982">
    <property type="term" value="F:maltose binding"/>
    <property type="evidence" value="ECO:0007669"/>
    <property type="project" value="TreeGrafter"/>
</dbReference>
<evidence type="ECO:0000256" key="2">
    <source>
        <dbReference type="ARBA" id="ARBA00022448"/>
    </source>
</evidence>
<dbReference type="Proteomes" id="UP000186364">
    <property type="component" value="Unassembled WGS sequence"/>
</dbReference>
<protein>
    <submittedName>
        <fullName evidence="6">ABC transporter substrate-binding protein</fullName>
    </submittedName>
</protein>
<gene>
    <name evidence="6" type="ORF">BJF93_19185</name>
</gene>
<comment type="caution">
    <text evidence="6">The sequence shown here is derived from an EMBL/GenBank/DDBJ whole genome shotgun (WGS) entry which is preliminary data.</text>
</comment>
<evidence type="ECO:0000256" key="3">
    <source>
        <dbReference type="ARBA" id="ARBA00022729"/>
    </source>
</evidence>
<dbReference type="SUPFAM" id="SSF53850">
    <property type="entry name" value="Periplasmic binding protein-like II"/>
    <property type="match status" value="1"/>
</dbReference>
<dbReference type="GO" id="GO:0042956">
    <property type="term" value="P:maltodextrin transmembrane transport"/>
    <property type="evidence" value="ECO:0007669"/>
    <property type="project" value="TreeGrafter"/>
</dbReference>
<keyword evidence="7" id="KW-1185">Reference proteome</keyword>
<dbReference type="GO" id="GO:0055052">
    <property type="term" value="C:ATP-binding cassette (ABC) transporter complex, substrate-binding subunit-containing"/>
    <property type="evidence" value="ECO:0007669"/>
    <property type="project" value="TreeGrafter"/>
</dbReference>
<dbReference type="Gene3D" id="3.40.190.10">
    <property type="entry name" value="Periplasmic binding protein-like II"/>
    <property type="match status" value="2"/>
</dbReference>
<evidence type="ECO:0000256" key="1">
    <source>
        <dbReference type="ARBA" id="ARBA00008520"/>
    </source>
</evidence>
<evidence type="ECO:0000313" key="7">
    <source>
        <dbReference type="Proteomes" id="UP000186364"/>
    </source>
</evidence>
<reference evidence="6 7" key="1">
    <citation type="submission" date="2016-09" db="EMBL/GenBank/DDBJ databases">
        <title>Rhizobium sp. nov., a novel species isolated from the rice rhizosphere.</title>
        <authorList>
            <person name="Zhao J."/>
            <person name="Zhang X."/>
        </authorList>
    </citation>
    <scope>NUCLEOTIDE SEQUENCE [LARGE SCALE GENOMIC DNA]</scope>
    <source>
        <strain evidence="6 7">1.7048</strain>
    </source>
</reference>
<feature type="chain" id="PRO_5010188671" evidence="5">
    <location>
        <begin position="26"/>
        <end position="409"/>
    </location>
</feature>
<dbReference type="RefSeq" id="WP_075626118.1">
    <property type="nucleotide sequence ID" value="NZ_FOAM01000012.1"/>
</dbReference>
<accession>A0A1Q9B1D5</accession>
<keyword evidence="3 5" id="KW-0732">Signal</keyword>
<dbReference type="PANTHER" id="PTHR30061">
    <property type="entry name" value="MALTOSE-BINDING PERIPLASMIC PROTEIN"/>
    <property type="match status" value="1"/>
</dbReference>
<evidence type="ECO:0000256" key="5">
    <source>
        <dbReference type="SAM" id="SignalP"/>
    </source>
</evidence>
<keyword evidence="2" id="KW-0813">Transport</keyword>
<dbReference type="EMBL" id="MKIP01000030">
    <property type="protein sequence ID" value="OLP61817.1"/>
    <property type="molecule type" value="Genomic_DNA"/>
</dbReference>
<dbReference type="AlphaFoldDB" id="A0A1Q9B1D5"/>
<dbReference type="CDD" id="cd13585">
    <property type="entry name" value="PBP2_TMBP_like"/>
    <property type="match status" value="1"/>
</dbReference>
<evidence type="ECO:0000256" key="4">
    <source>
        <dbReference type="ARBA" id="ARBA00022764"/>
    </source>
</evidence>
<name>A0A1Q9B1D5_9HYPH</name>
<dbReference type="Pfam" id="PF01547">
    <property type="entry name" value="SBP_bac_1"/>
    <property type="match status" value="1"/>
</dbReference>
<sequence>MGIKITLLAGLLAGTVSASALPALAEDVTITVWSLDKDIQPAPNLVKEFNALNKGIKVEYRLLQFDDVVSEAMRAFSTGQAPDIIAVDNPEHALFASRGAFLDLTSRIETSQVIKPDNYFPGPLKSVMWDGKYYGVPKATNTIALYYNKDMFKAKGLDPNAPPQTWAELVEDARKLTDPAKNVYGLAFSAKGNEEGTFQFLPWAQMGGGGYQHINAPGAVKALETWKTIIDEKLASPDSLTRGQWDSTGTFNSGNAAMAISGPWELDRMIQEAKFDWGVALLPVPEKGAQRSSAMGDFNWAVFSSTKHPDEAFKVIEYFASQDDKMFEKYGQLPARKDIEIKPTGNAHKDAALKVFLDQLQYAQPRGPHPAWPKISKAIQDAIQAALTGQMSPQEALDQAAKKISAVLG</sequence>
<feature type="signal peptide" evidence="5">
    <location>
        <begin position="1"/>
        <end position="25"/>
    </location>
</feature>
<dbReference type="PANTHER" id="PTHR30061:SF50">
    <property type="entry name" value="MALTOSE_MALTODEXTRIN-BINDING PERIPLASMIC PROTEIN"/>
    <property type="match status" value="1"/>
</dbReference>
<dbReference type="InterPro" id="IPR006059">
    <property type="entry name" value="SBP"/>
</dbReference>
<comment type="similarity">
    <text evidence="1">Belongs to the bacterial solute-binding protein 1 family.</text>
</comment>
<dbReference type="GO" id="GO:0015768">
    <property type="term" value="P:maltose transport"/>
    <property type="evidence" value="ECO:0007669"/>
    <property type="project" value="TreeGrafter"/>
</dbReference>
<keyword evidence="4" id="KW-0574">Periplasm</keyword>